<feature type="domain" description="VOC" evidence="1">
    <location>
        <begin position="5"/>
        <end position="127"/>
    </location>
</feature>
<dbReference type="InterPro" id="IPR004360">
    <property type="entry name" value="Glyas_Fos-R_dOase_dom"/>
</dbReference>
<proteinExistence type="predicted"/>
<reference evidence="2 3" key="1">
    <citation type="submission" date="2019-05" db="EMBL/GenBank/DDBJ databases">
        <title>Hymenobacter edaphi sp. nov., isolated from abandoned arsenic-contaminated farmland soil.</title>
        <authorList>
            <person name="Nie L."/>
        </authorList>
    </citation>
    <scope>NUCLEOTIDE SEQUENCE [LARGE SCALE GENOMIC DNA]</scope>
    <source>
        <strain evidence="2 3">1-3-3-8</strain>
    </source>
</reference>
<dbReference type="Proteomes" id="UP000305517">
    <property type="component" value="Unassembled WGS sequence"/>
</dbReference>
<evidence type="ECO:0000313" key="3">
    <source>
        <dbReference type="Proteomes" id="UP000305517"/>
    </source>
</evidence>
<dbReference type="AlphaFoldDB" id="A0A5R8WV77"/>
<dbReference type="OrthoDB" id="9804907at2"/>
<accession>A0A5R8WV77</accession>
<dbReference type="SUPFAM" id="SSF54593">
    <property type="entry name" value="Glyoxalase/Bleomycin resistance protein/Dihydroxybiphenyl dioxygenase"/>
    <property type="match status" value="1"/>
</dbReference>
<gene>
    <name evidence="2" type="ORF">FDY95_04275</name>
</gene>
<protein>
    <submittedName>
        <fullName evidence="2">VOC family protein</fullName>
    </submittedName>
</protein>
<dbReference type="PROSITE" id="PS51819">
    <property type="entry name" value="VOC"/>
    <property type="match status" value="1"/>
</dbReference>
<evidence type="ECO:0000313" key="2">
    <source>
        <dbReference type="EMBL" id="TLM95617.1"/>
    </source>
</evidence>
<sequence>MLATAPVTVMLPVLNLERARQFYEQALGLHPIGLQADGKFEYGCGSNNGTVIALFPKPNATPADHTALSFEVPDITAAIQELQQHGVQFEDYDLPGLKTVNHICVLGAEKAAWFKDPEGNYLCIHQNVG</sequence>
<dbReference type="Pfam" id="PF00903">
    <property type="entry name" value="Glyoxalase"/>
    <property type="match status" value="1"/>
</dbReference>
<dbReference type="Gene3D" id="3.10.180.10">
    <property type="entry name" value="2,3-Dihydroxybiphenyl 1,2-Dioxygenase, domain 1"/>
    <property type="match status" value="1"/>
</dbReference>
<keyword evidence="3" id="KW-1185">Reference proteome</keyword>
<dbReference type="InterPro" id="IPR029068">
    <property type="entry name" value="Glyas_Bleomycin-R_OHBP_Dase"/>
</dbReference>
<comment type="caution">
    <text evidence="2">The sequence shown here is derived from an EMBL/GenBank/DDBJ whole genome shotgun (WGS) entry which is preliminary data.</text>
</comment>
<evidence type="ECO:0000259" key="1">
    <source>
        <dbReference type="PROSITE" id="PS51819"/>
    </source>
</evidence>
<dbReference type="InterPro" id="IPR037523">
    <property type="entry name" value="VOC_core"/>
</dbReference>
<dbReference type="EMBL" id="VAJM01000002">
    <property type="protein sequence ID" value="TLM95617.1"/>
    <property type="molecule type" value="Genomic_DNA"/>
</dbReference>
<name>A0A5R8WV77_9BACT</name>
<organism evidence="2 3">
    <name type="scientific">Hymenobacter jeollabukensis</name>
    <dbReference type="NCBI Taxonomy" id="2025313"/>
    <lineage>
        <taxon>Bacteria</taxon>
        <taxon>Pseudomonadati</taxon>
        <taxon>Bacteroidota</taxon>
        <taxon>Cytophagia</taxon>
        <taxon>Cytophagales</taxon>
        <taxon>Hymenobacteraceae</taxon>
        <taxon>Hymenobacter</taxon>
    </lineage>
</organism>